<dbReference type="CDD" id="cd16377">
    <property type="entry name" value="23S_rRNA_IVP_like"/>
    <property type="match status" value="1"/>
</dbReference>
<dbReference type="InterPro" id="IPR036583">
    <property type="entry name" value="23S_rRNA_IVS_sf"/>
</dbReference>
<evidence type="ECO:0000313" key="2">
    <source>
        <dbReference type="Proteomes" id="UP000177486"/>
    </source>
</evidence>
<protein>
    <recommendedName>
        <fullName evidence="3">Four helix bundle protein</fullName>
    </recommendedName>
</protein>
<dbReference type="SUPFAM" id="SSF158446">
    <property type="entry name" value="IVS-encoded protein-like"/>
    <property type="match status" value="1"/>
</dbReference>
<dbReference type="Proteomes" id="UP000177486">
    <property type="component" value="Unassembled WGS sequence"/>
</dbReference>
<dbReference type="Gene3D" id="1.20.1440.60">
    <property type="entry name" value="23S rRNA-intervening sequence"/>
    <property type="match status" value="1"/>
</dbReference>
<accession>A0A1G2EWR3</accession>
<dbReference type="PANTHER" id="PTHR38471:SF2">
    <property type="entry name" value="FOUR HELIX BUNDLE PROTEIN"/>
    <property type="match status" value="1"/>
</dbReference>
<comment type="caution">
    <text evidence="1">The sequence shown here is derived from an EMBL/GenBank/DDBJ whole genome shotgun (WGS) entry which is preliminary data.</text>
</comment>
<dbReference type="InterPro" id="IPR012657">
    <property type="entry name" value="23S_rRNA-intervening_sequence"/>
</dbReference>
<dbReference type="NCBIfam" id="TIGR02436">
    <property type="entry name" value="four helix bundle protein"/>
    <property type="match status" value="1"/>
</dbReference>
<dbReference type="AlphaFoldDB" id="A0A1G2EWR3"/>
<evidence type="ECO:0008006" key="3">
    <source>
        <dbReference type="Google" id="ProtNLM"/>
    </source>
</evidence>
<reference evidence="1 2" key="1">
    <citation type="journal article" date="2016" name="Nat. Commun.">
        <title>Thousands of microbial genomes shed light on interconnected biogeochemical processes in an aquifer system.</title>
        <authorList>
            <person name="Anantharaman K."/>
            <person name="Brown C.T."/>
            <person name="Hug L.A."/>
            <person name="Sharon I."/>
            <person name="Castelle C.J."/>
            <person name="Probst A.J."/>
            <person name="Thomas B.C."/>
            <person name="Singh A."/>
            <person name="Wilkins M.J."/>
            <person name="Karaoz U."/>
            <person name="Brodie E.L."/>
            <person name="Williams K.H."/>
            <person name="Hubbard S.S."/>
            <person name="Banfield J.F."/>
        </authorList>
    </citation>
    <scope>NUCLEOTIDE SEQUENCE [LARGE SCALE GENOMIC DNA]</scope>
</reference>
<dbReference type="EMBL" id="MHMQ01000024">
    <property type="protein sequence ID" value="OGZ30254.1"/>
    <property type="molecule type" value="Genomic_DNA"/>
</dbReference>
<evidence type="ECO:0000313" key="1">
    <source>
        <dbReference type="EMBL" id="OGZ30254.1"/>
    </source>
</evidence>
<proteinExistence type="predicted"/>
<dbReference type="Pfam" id="PF05635">
    <property type="entry name" value="23S_rRNA_IVP"/>
    <property type="match status" value="1"/>
</dbReference>
<dbReference type="PANTHER" id="PTHR38471">
    <property type="entry name" value="FOUR HELIX BUNDLE PROTEIN"/>
    <property type="match status" value="1"/>
</dbReference>
<organism evidence="1 2">
    <name type="scientific">Candidatus Niyogibacteria bacterium RIFCSPLOWO2_01_FULL_45_48</name>
    <dbReference type="NCBI Taxonomy" id="1801724"/>
    <lineage>
        <taxon>Bacteria</taxon>
        <taxon>Candidatus Niyogiibacteriota</taxon>
    </lineage>
</organism>
<sequence length="167" mass="19652">MLIYRHIEIHFMATIQKFEDLVCWKKSRELANFIFDITDAPIFKDYDLKRQIRRASISPMSNIAEGFDRGTRQEFVDALFIAKGEVGEVRSQLYIANDREYVDISKFRKGLALTDECSRLIQSFSTKVKGGSMRGEQFKYVKPKDPMEEITKNLDPVLYKRFYENKK</sequence>
<name>A0A1G2EWR3_9BACT</name>
<gene>
    <name evidence="1" type="ORF">A2931_04555</name>
</gene>